<protein>
    <submittedName>
        <fullName evidence="1">Uncharacterized protein</fullName>
    </submittedName>
</protein>
<name>A0A9E6ZJY7_9FLAO</name>
<evidence type="ECO:0000313" key="1">
    <source>
        <dbReference type="EMBL" id="UOB17027.1"/>
    </source>
</evidence>
<sequence length="216" mass="25406">MKTAIQIVLWLLSIFFAYMIYKSISEPIVFDKIKKERYRDVISRLKDIRDVQEAHRVIKGKYESNFDKLIKFIENEKFVITQQRDSSYMEYDKTYRIDMLKEVRIIDTLGFVSVKDSLFGDSDRYKRLMYVPHAKDDTKFEMKADIINNNGFRVPVFEAKVAKDVILYDQPSDLKERENALISVDEVNGTEIIVGSLTDVSTSGNWPQIYDTKQRK</sequence>
<accession>A0A9E6ZJY7</accession>
<evidence type="ECO:0000313" key="2">
    <source>
        <dbReference type="Proteomes" id="UP000831290"/>
    </source>
</evidence>
<dbReference type="AlphaFoldDB" id="A0A9E6ZJY7"/>
<dbReference type="Proteomes" id="UP000831290">
    <property type="component" value="Chromosome"/>
</dbReference>
<dbReference type="EMBL" id="CP094358">
    <property type="protein sequence ID" value="UOB17027.1"/>
    <property type="molecule type" value="Genomic_DNA"/>
</dbReference>
<dbReference type="KEGG" id="fbm:MQE35_14965"/>
<proteinExistence type="predicted"/>
<reference evidence="1" key="1">
    <citation type="submission" date="2022-03" db="EMBL/GenBank/DDBJ databases">
        <title>Description of Abyssus ytuae gen. nov., sp. nov., a novel member of the family Flavobacteriaceae isolated from the sediment of Mariana Trench.</title>
        <authorList>
            <person name="Zhang J."/>
            <person name="Xu X."/>
        </authorList>
    </citation>
    <scope>NUCLEOTIDE SEQUENCE</scope>
    <source>
        <strain evidence="1">MT3330</strain>
    </source>
</reference>
<organism evidence="1 2">
    <name type="scientific">Abyssalbus ytuae</name>
    <dbReference type="NCBI Taxonomy" id="2926907"/>
    <lineage>
        <taxon>Bacteria</taxon>
        <taxon>Pseudomonadati</taxon>
        <taxon>Bacteroidota</taxon>
        <taxon>Flavobacteriia</taxon>
        <taxon>Flavobacteriales</taxon>
        <taxon>Flavobacteriaceae</taxon>
        <taxon>Abyssalbus</taxon>
    </lineage>
</organism>
<gene>
    <name evidence="1" type="ORF">MQE35_14965</name>
</gene>
<dbReference type="RefSeq" id="WP_255842290.1">
    <property type="nucleotide sequence ID" value="NZ_CP094358.1"/>
</dbReference>
<keyword evidence="2" id="KW-1185">Reference proteome</keyword>